<dbReference type="InterPro" id="IPR027417">
    <property type="entry name" value="P-loop_NTPase"/>
</dbReference>
<evidence type="ECO:0000256" key="1">
    <source>
        <dbReference type="SAM" id="MobiDB-lite"/>
    </source>
</evidence>
<dbReference type="PANTHER" id="PTHR43581">
    <property type="entry name" value="ATP/GTP PHOSPHATASE"/>
    <property type="match status" value="1"/>
</dbReference>
<accession>A0A4R6S4L5</accession>
<dbReference type="Pfam" id="PF13476">
    <property type="entry name" value="AAA_23"/>
    <property type="match status" value="1"/>
</dbReference>
<dbReference type="InterPro" id="IPR051396">
    <property type="entry name" value="Bact_Antivir_Def_Nuclease"/>
</dbReference>
<dbReference type="SUPFAM" id="SSF52540">
    <property type="entry name" value="P-loop containing nucleoside triphosphate hydrolases"/>
    <property type="match status" value="1"/>
</dbReference>
<dbReference type="Proteomes" id="UP000295601">
    <property type="component" value="Unassembled WGS sequence"/>
</dbReference>
<evidence type="ECO:0000313" key="5">
    <source>
        <dbReference type="Proteomes" id="UP000295601"/>
    </source>
</evidence>
<evidence type="ECO:0000259" key="2">
    <source>
        <dbReference type="Pfam" id="PF13304"/>
    </source>
</evidence>
<dbReference type="Gene3D" id="3.40.50.300">
    <property type="entry name" value="P-loop containing nucleotide triphosphate hydrolases"/>
    <property type="match status" value="2"/>
</dbReference>
<proteinExistence type="predicted"/>
<name>A0A4R6S4L5_9MICO</name>
<keyword evidence="5" id="KW-1185">Reference proteome</keyword>
<dbReference type="GO" id="GO:0016887">
    <property type="term" value="F:ATP hydrolysis activity"/>
    <property type="evidence" value="ECO:0007669"/>
    <property type="project" value="InterPro"/>
</dbReference>
<gene>
    <name evidence="4" type="ORF">EDF62_0663</name>
</gene>
<dbReference type="GO" id="GO:0005524">
    <property type="term" value="F:ATP binding"/>
    <property type="evidence" value="ECO:0007669"/>
    <property type="project" value="InterPro"/>
</dbReference>
<evidence type="ECO:0000259" key="3">
    <source>
        <dbReference type="Pfam" id="PF13476"/>
    </source>
</evidence>
<dbReference type="EMBL" id="SNYA01000002">
    <property type="protein sequence ID" value="TDP94253.1"/>
    <property type="molecule type" value="Genomic_DNA"/>
</dbReference>
<evidence type="ECO:0000313" key="4">
    <source>
        <dbReference type="EMBL" id="TDP94253.1"/>
    </source>
</evidence>
<dbReference type="GO" id="GO:0006302">
    <property type="term" value="P:double-strand break repair"/>
    <property type="evidence" value="ECO:0007669"/>
    <property type="project" value="InterPro"/>
</dbReference>
<feature type="compositionally biased region" description="Basic and acidic residues" evidence="1">
    <location>
        <begin position="131"/>
        <end position="149"/>
    </location>
</feature>
<reference evidence="4 5" key="1">
    <citation type="submission" date="2019-03" db="EMBL/GenBank/DDBJ databases">
        <title>Genomic analyses of the natural microbiome of Caenorhabditis elegans.</title>
        <authorList>
            <person name="Samuel B."/>
        </authorList>
    </citation>
    <scope>NUCLEOTIDE SEQUENCE [LARGE SCALE GENOMIC DNA]</scope>
    <source>
        <strain evidence="4 5">JUb18</strain>
    </source>
</reference>
<dbReference type="CDD" id="cd00267">
    <property type="entry name" value="ABC_ATPase"/>
    <property type="match status" value="1"/>
</dbReference>
<dbReference type="PANTHER" id="PTHR43581:SF2">
    <property type="entry name" value="EXCINUCLEASE ATPASE SUBUNIT"/>
    <property type="match status" value="1"/>
</dbReference>
<comment type="caution">
    <text evidence="4">The sequence shown here is derived from an EMBL/GenBank/DDBJ whole genome shotgun (WGS) entry which is preliminary data.</text>
</comment>
<organism evidence="4 5">
    <name type="scientific">Leucobacter luti</name>
    <dbReference type="NCBI Taxonomy" id="340320"/>
    <lineage>
        <taxon>Bacteria</taxon>
        <taxon>Bacillati</taxon>
        <taxon>Actinomycetota</taxon>
        <taxon>Actinomycetes</taxon>
        <taxon>Micrococcales</taxon>
        <taxon>Microbacteriaceae</taxon>
        <taxon>Leucobacter</taxon>
    </lineage>
</organism>
<keyword evidence="4" id="KW-0255">Endonuclease</keyword>
<feature type="domain" description="ATPase AAA-type core" evidence="2">
    <location>
        <begin position="293"/>
        <end position="343"/>
    </location>
</feature>
<feature type="region of interest" description="Disordered" evidence="1">
    <location>
        <begin position="131"/>
        <end position="153"/>
    </location>
</feature>
<dbReference type="GO" id="GO:0004519">
    <property type="term" value="F:endonuclease activity"/>
    <property type="evidence" value="ECO:0007669"/>
    <property type="project" value="UniProtKB-KW"/>
</dbReference>
<keyword evidence="4" id="KW-0378">Hydrolase</keyword>
<protein>
    <submittedName>
        <fullName evidence="4">Putative ATP-dependent endonuclease of OLD family</fullName>
    </submittedName>
</protein>
<dbReference type="AlphaFoldDB" id="A0A4R6S4L5"/>
<dbReference type="InterPro" id="IPR003959">
    <property type="entry name" value="ATPase_AAA_core"/>
</dbReference>
<dbReference type="RefSeq" id="WP_133615821.1">
    <property type="nucleotide sequence ID" value="NZ_SNYA01000002.1"/>
</dbReference>
<dbReference type="OrthoDB" id="9815944at2"/>
<sequence length="602" mass="67399">MTSDFDALSDFVEKNICRSLIRFIRFPRYKNLASGTSITFEHPITALVGPNGTNKSSILRALQACPLGHDISDYWFDTPMDNILSSERKNDPGRYIYGYRAPSGHMAEVIKTRVWKESRGQDYFETRRPTARDGMTKMPDPADPRDSAHRKATRWSPIDKEVVYLDFRQEIPAYDILMSFQWRGQQNDVDAKKKIVRRRSPHIVRALKELDEKHELWGKNRILEKAENLSALELKAISRILGRTYDSISLVKHDYYGVEGYTAVMRTPHFGYSEAYAGSGEFAATMLVRGISRASNESLILLDEPETSLHPGAQRELMRFVAKECRRKKHQVVIATHAPGIVEELPEQSLKLVDLDPTTGKVQVVANRASASEAFIRIGAGYSKGTVVVEDALARALVQHAARGKGIDYLNSLDVIFLPGGASVYLKRVIPVEAQLNSKCAFLLDGDQRPPSPYPDALPPEQIATSDLQAALDRVGVHKDALIRDGGNGPGKDQLLASQEKTYQWHYSRVGYLPTYFCPETLLLKLVAADDDEAKRVPTHAKPAKKVWVERTVGELGKMPGEDVSSQEILATQVRAIAMVPQDHLLLQEIRDTLVKITKIGE</sequence>
<dbReference type="Pfam" id="PF13304">
    <property type="entry name" value="AAA_21"/>
    <property type="match status" value="1"/>
</dbReference>
<dbReference type="InterPro" id="IPR038729">
    <property type="entry name" value="Rad50/SbcC_AAA"/>
</dbReference>
<keyword evidence="4" id="KW-0540">Nuclease</keyword>
<feature type="domain" description="Rad50/SbcC-type AAA" evidence="3">
    <location>
        <begin position="35"/>
        <end position="68"/>
    </location>
</feature>